<dbReference type="GO" id="GO:0005634">
    <property type="term" value="C:nucleus"/>
    <property type="evidence" value="ECO:0007669"/>
    <property type="project" value="UniProtKB-SubCell"/>
</dbReference>
<comment type="caution">
    <text evidence="4">The sequence shown here is derived from an EMBL/GenBank/DDBJ whole genome shotgun (WGS) entry which is preliminary data.</text>
</comment>
<dbReference type="Proteomes" id="UP000792457">
    <property type="component" value="Unassembled WGS sequence"/>
</dbReference>
<dbReference type="InterPro" id="IPR006600">
    <property type="entry name" value="HTH_CenpB_DNA-bd_dom"/>
</dbReference>
<keyword evidence="2" id="KW-0238">DNA-binding</keyword>
<evidence type="ECO:0000259" key="3">
    <source>
        <dbReference type="PROSITE" id="PS51253"/>
    </source>
</evidence>
<organism evidence="4 5">
    <name type="scientific">Ladona fulva</name>
    <name type="common">Scarce chaser dragonfly</name>
    <name type="synonym">Libellula fulva</name>
    <dbReference type="NCBI Taxonomy" id="123851"/>
    <lineage>
        <taxon>Eukaryota</taxon>
        <taxon>Metazoa</taxon>
        <taxon>Ecdysozoa</taxon>
        <taxon>Arthropoda</taxon>
        <taxon>Hexapoda</taxon>
        <taxon>Insecta</taxon>
        <taxon>Pterygota</taxon>
        <taxon>Palaeoptera</taxon>
        <taxon>Odonata</taxon>
        <taxon>Epiprocta</taxon>
        <taxon>Anisoptera</taxon>
        <taxon>Libelluloidea</taxon>
        <taxon>Libellulidae</taxon>
        <taxon>Ladona</taxon>
    </lineage>
</organism>
<evidence type="ECO:0000313" key="5">
    <source>
        <dbReference type="Proteomes" id="UP000792457"/>
    </source>
</evidence>
<dbReference type="GO" id="GO:0003677">
    <property type="term" value="F:DNA binding"/>
    <property type="evidence" value="ECO:0007669"/>
    <property type="project" value="UniProtKB-KW"/>
</dbReference>
<reference evidence="4" key="1">
    <citation type="submission" date="2013-04" db="EMBL/GenBank/DDBJ databases">
        <authorList>
            <person name="Qu J."/>
            <person name="Murali S.C."/>
            <person name="Bandaranaike D."/>
            <person name="Bellair M."/>
            <person name="Blankenburg K."/>
            <person name="Chao H."/>
            <person name="Dinh H."/>
            <person name="Doddapaneni H."/>
            <person name="Downs B."/>
            <person name="Dugan-Rocha S."/>
            <person name="Elkadiri S."/>
            <person name="Gnanaolivu R.D."/>
            <person name="Hernandez B."/>
            <person name="Javaid M."/>
            <person name="Jayaseelan J.C."/>
            <person name="Lee S."/>
            <person name="Li M."/>
            <person name="Ming W."/>
            <person name="Munidasa M."/>
            <person name="Muniz J."/>
            <person name="Nguyen L."/>
            <person name="Ongeri F."/>
            <person name="Osuji N."/>
            <person name="Pu L.-L."/>
            <person name="Puazo M."/>
            <person name="Qu C."/>
            <person name="Quiroz J."/>
            <person name="Raj R."/>
            <person name="Weissenberger G."/>
            <person name="Xin Y."/>
            <person name="Zou X."/>
            <person name="Han Y."/>
            <person name="Richards S."/>
            <person name="Worley K."/>
            <person name="Muzny D."/>
            <person name="Gibbs R."/>
        </authorList>
    </citation>
    <scope>NUCLEOTIDE SEQUENCE</scope>
    <source>
        <strain evidence="4">Sampled in the wild</strain>
    </source>
</reference>
<feature type="domain" description="HTH CENPB-type" evidence="3">
    <location>
        <begin position="84"/>
        <end position="155"/>
    </location>
</feature>
<dbReference type="Pfam" id="PF03221">
    <property type="entry name" value="HTH_Tnp_Tc5"/>
    <property type="match status" value="1"/>
</dbReference>
<dbReference type="OrthoDB" id="6765204at2759"/>
<dbReference type="InterPro" id="IPR009057">
    <property type="entry name" value="Homeodomain-like_sf"/>
</dbReference>
<dbReference type="AlphaFoldDB" id="A0A8K0P7A5"/>
<evidence type="ECO:0000256" key="2">
    <source>
        <dbReference type="ARBA" id="ARBA00023125"/>
    </source>
</evidence>
<proteinExistence type="predicted"/>
<evidence type="ECO:0000313" key="4">
    <source>
        <dbReference type="EMBL" id="KAG8235762.1"/>
    </source>
</evidence>
<reference evidence="4" key="2">
    <citation type="submission" date="2017-10" db="EMBL/GenBank/DDBJ databases">
        <title>Ladona fulva Genome sequencing and assembly.</title>
        <authorList>
            <person name="Murali S."/>
            <person name="Richards S."/>
            <person name="Bandaranaike D."/>
            <person name="Bellair M."/>
            <person name="Blankenburg K."/>
            <person name="Chao H."/>
            <person name="Dinh H."/>
            <person name="Doddapaneni H."/>
            <person name="Dugan-Rocha S."/>
            <person name="Elkadiri S."/>
            <person name="Gnanaolivu R."/>
            <person name="Hernandez B."/>
            <person name="Skinner E."/>
            <person name="Javaid M."/>
            <person name="Lee S."/>
            <person name="Li M."/>
            <person name="Ming W."/>
            <person name="Munidasa M."/>
            <person name="Muniz J."/>
            <person name="Nguyen L."/>
            <person name="Hughes D."/>
            <person name="Osuji N."/>
            <person name="Pu L.-L."/>
            <person name="Puazo M."/>
            <person name="Qu C."/>
            <person name="Quiroz J."/>
            <person name="Raj R."/>
            <person name="Weissenberger G."/>
            <person name="Xin Y."/>
            <person name="Zou X."/>
            <person name="Han Y."/>
            <person name="Worley K."/>
            <person name="Muzny D."/>
            <person name="Gibbs R."/>
        </authorList>
    </citation>
    <scope>NUCLEOTIDE SEQUENCE</scope>
    <source>
        <strain evidence="4">Sampled in the wild</strain>
    </source>
</reference>
<evidence type="ECO:0000256" key="1">
    <source>
        <dbReference type="ARBA" id="ARBA00004123"/>
    </source>
</evidence>
<name>A0A8K0P7A5_LADFU</name>
<sequence length="239" mass="27073">MSHAKTCISVYASVEERLAVAAEQSADADECNAATLTDVLGRQFDSIADIKTNCAADLKRIPKAAYQAEFESWKKHWQRVGQIVVMRYRKCFWPELEKTLLEWVISERAKGSKVSTTSLLLKAKGLAEEYKIENFKAYPSWGFQFMKLNNLCIRTTSSVGQKLPQDWEAKVEKFRLYVKENLYSVNPAHFGNMDEVPVSFDLPGSRTVHLKGSKEVSVATTGHEKSNFTVVLTCYLFLI</sequence>
<dbReference type="SUPFAM" id="SSF46689">
    <property type="entry name" value="Homeodomain-like"/>
    <property type="match status" value="1"/>
</dbReference>
<dbReference type="EMBL" id="KZ308946">
    <property type="protein sequence ID" value="KAG8235762.1"/>
    <property type="molecule type" value="Genomic_DNA"/>
</dbReference>
<dbReference type="PROSITE" id="PS51253">
    <property type="entry name" value="HTH_CENPB"/>
    <property type="match status" value="1"/>
</dbReference>
<dbReference type="Gene3D" id="1.10.10.60">
    <property type="entry name" value="Homeodomain-like"/>
    <property type="match status" value="1"/>
</dbReference>
<comment type="subcellular location">
    <subcellularLocation>
        <location evidence="1">Nucleus</location>
    </subcellularLocation>
</comment>
<accession>A0A8K0P7A5</accession>
<protein>
    <recommendedName>
        <fullName evidence="3">HTH CENPB-type domain-containing protein</fullName>
    </recommendedName>
</protein>
<gene>
    <name evidence="4" type="ORF">J437_LFUL015383</name>
</gene>
<keyword evidence="5" id="KW-1185">Reference proteome</keyword>